<evidence type="ECO:0000313" key="1">
    <source>
        <dbReference type="EMBL" id="KAA0152461.1"/>
    </source>
</evidence>
<sequence length="110" mass="12043">MAHAVSGGGFQLIDETDGSLWGELCGELSDNQRAASVMREQLSYLERQAQDAAKARDADAMLALAKRLPRAHEAHAAASQRVSDTTCVIARAFHPRAVDNLAWFQWCLAF</sequence>
<dbReference type="EMBL" id="VLTM01000106">
    <property type="protein sequence ID" value="KAA0152461.1"/>
    <property type="molecule type" value="Genomic_DNA"/>
</dbReference>
<proteinExistence type="predicted"/>
<name>A0A5A8CKX5_CAFRO</name>
<reference evidence="1 2" key="1">
    <citation type="submission" date="2019-07" db="EMBL/GenBank/DDBJ databases">
        <title>Genomes of Cafeteria roenbergensis.</title>
        <authorList>
            <person name="Fischer M.G."/>
            <person name="Hackl T."/>
            <person name="Roman M."/>
        </authorList>
    </citation>
    <scope>NUCLEOTIDE SEQUENCE [LARGE SCALE GENOMIC DNA]</scope>
    <source>
        <strain evidence="1 2">Cflag</strain>
    </source>
</reference>
<accession>A0A5A8CKX5</accession>
<gene>
    <name evidence="1" type="ORF">FNF31_06610</name>
</gene>
<dbReference type="AlphaFoldDB" id="A0A5A8CKX5"/>
<comment type="caution">
    <text evidence="1">The sequence shown here is derived from an EMBL/GenBank/DDBJ whole genome shotgun (WGS) entry which is preliminary data.</text>
</comment>
<dbReference type="Proteomes" id="UP000325113">
    <property type="component" value="Unassembled WGS sequence"/>
</dbReference>
<protein>
    <submittedName>
        <fullName evidence="1">Uncharacterized protein</fullName>
    </submittedName>
</protein>
<organism evidence="1 2">
    <name type="scientific">Cafeteria roenbergensis</name>
    <name type="common">Marine flagellate</name>
    <dbReference type="NCBI Taxonomy" id="33653"/>
    <lineage>
        <taxon>Eukaryota</taxon>
        <taxon>Sar</taxon>
        <taxon>Stramenopiles</taxon>
        <taxon>Bigyra</taxon>
        <taxon>Opalozoa</taxon>
        <taxon>Bicosoecida</taxon>
        <taxon>Cafeteriaceae</taxon>
        <taxon>Cafeteria</taxon>
    </lineage>
</organism>
<evidence type="ECO:0000313" key="2">
    <source>
        <dbReference type="Proteomes" id="UP000325113"/>
    </source>
</evidence>